<comment type="caution">
    <text evidence="10">Lacks conserved residue(s) required for the propagation of feature annotation.</text>
</comment>
<proteinExistence type="inferred from homology"/>
<comment type="catalytic activity">
    <reaction evidence="1">
        <text>Endohydrolysis of (1-&gt;4)-beta-D-xylosidic linkages in xylans.</text>
        <dbReference type="EC" id="3.2.1.8"/>
    </reaction>
</comment>
<feature type="domain" description="GH11" evidence="12">
    <location>
        <begin position="33"/>
        <end position="194"/>
    </location>
</feature>
<dbReference type="SUPFAM" id="SSF49899">
    <property type="entry name" value="Concanavalin A-like lectins/glucanases"/>
    <property type="match status" value="1"/>
</dbReference>
<evidence type="ECO:0000256" key="6">
    <source>
        <dbReference type="ARBA" id="ARBA00022801"/>
    </source>
</evidence>
<comment type="caution">
    <text evidence="13">The sequence shown here is derived from an EMBL/GenBank/DDBJ whole genome shotgun (WGS) entry which is preliminary data.</text>
</comment>
<dbReference type="InterPro" id="IPR013319">
    <property type="entry name" value="GH11/12"/>
</dbReference>
<evidence type="ECO:0000256" key="2">
    <source>
        <dbReference type="ARBA" id="ARBA00004851"/>
    </source>
</evidence>
<reference evidence="13 14" key="1">
    <citation type="submission" date="2018-05" db="EMBL/GenBank/DDBJ databases">
        <title>Genome sequencing and assembly of the regulated plant pathogen Lachnellula willkommii and related sister species for the development of diagnostic species identification markers.</title>
        <authorList>
            <person name="Giroux E."/>
            <person name="Bilodeau G."/>
        </authorList>
    </citation>
    <scope>NUCLEOTIDE SEQUENCE [LARGE SCALE GENOMIC DNA]</scope>
    <source>
        <strain evidence="13 14">CBS 268.59</strain>
    </source>
</reference>
<dbReference type="GO" id="GO:0045493">
    <property type="term" value="P:xylan catabolic process"/>
    <property type="evidence" value="ECO:0007669"/>
    <property type="project" value="UniProtKB-KW"/>
</dbReference>
<dbReference type="Gene3D" id="2.60.120.180">
    <property type="match status" value="2"/>
</dbReference>
<evidence type="ECO:0000256" key="5">
    <source>
        <dbReference type="ARBA" id="ARBA00022651"/>
    </source>
</evidence>
<evidence type="ECO:0000256" key="1">
    <source>
        <dbReference type="ARBA" id="ARBA00000681"/>
    </source>
</evidence>
<accession>A0A8T9C0Z2</accession>
<evidence type="ECO:0000256" key="3">
    <source>
        <dbReference type="ARBA" id="ARBA00007792"/>
    </source>
</evidence>
<keyword evidence="7" id="KW-0119">Carbohydrate metabolism</keyword>
<comment type="pathway">
    <text evidence="2">Glycan degradation; xylan degradation.</text>
</comment>
<name>A0A8T9C0Z2_9HELO</name>
<feature type="chain" id="PRO_5035862734" description="endo-1,4-beta-xylanase" evidence="11">
    <location>
        <begin position="19"/>
        <end position="194"/>
    </location>
</feature>
<keyword evidence="8" id="KW-0326">Glycosidase</keyword>
<keyword evidence="6" id="KW-0378">Hydrolase</keyword>
<evidence type="ECO:0000259" key="12">
    <source>
        <dbReference type="PROSITE" id="PS51761"/>
    </source>
</evidence>
<evidence type="ECO:0000256" key="11">
    <source>
        <dbReference type="SAM" id="SignalP"/>
    </source>
</evidence>
<dbReference type="EC" id="3.2.1.8" evidence="4"/>
<evidence type="ECO:0000256" key="10">
    <source>
        <dbReference type="PROSITE-ProRule" id="PRU01097"/>
    </source>
</evidence>
<evidence type="ECO:0000256" key="8">
    <source>
        <dbReference type="ARBA" id="ARBA00023295"/>
    </source>
</evidence>
<keyword evidence="14" id="KW-1185">Reference proteome</keyword>
<dbReference type="PROSITE" id="PS51761">
    <property type="entry name" value="GH11_3"/>
    <property type="match status" value="1"/>
</dbReference>
<keyword evidence="11" id="KW-0732">Signal</keyword>
<evidence type="ECO:0000313" key="13">
    <source>
        <dbReference type="EMBL" id="TVY65552.1"/>
    </source>
</evidence>
<comment type="similarity">
    <text evidence="3 10">Belongs to the glycosyl hydrolase 11 (cellulase G) family.</text>
</comment>
<keyword evidence="5" id="KW-0858">Xylan degradation</keyword>
<evidence type="ECO:0000256" key="7">
    <source>
        <dbReference type="ARBA" id="ARBA00023277"/>
    </source>
</evidence>
<dbReference type="EMBL" id="QGMK01001705">
    <property type="protein sequence ID" value="TVY65552.1"/>
    <property type="molecule type" value="Genomic_DNA"/>
</dbReference>
<dbReference type="Proteomes" id="UP000469558">
    <property type="component" value="Unassembled WGS sequence"/>
</dbReference>
<dbReference type="PANTHER" id="PTHR46828:SF2">
    <property type="entry name" value="ENDO-1,4-BETA-XYLANASE A-RELATED"/>
    <property type="match status" value="1"/>
</dbReference>
<gene>
    <name evidence="13" type="primary">xynB_2</name>
    <name evidence="13" type="ORF">LSUE1_G007658</name>
</gene>
<protein>
    <recommendedName>
        <fullName evidence="4">endo-1,4-beta-xylanase</fullName>
        <ecNumber evidence="4">3.2.1.8</ecNumber>
    </recommendedName>
</protein>
<organism evidence="13 14">
    <name type="scientific">Lachnellula suecica</name>
    <dbReference type="NCBI Taxonomy" id="602035"/>
    <lineage>
        <taxon>Eukaryota</taxon>
        <taxon>Fungi</taxon>
        <taxon>Dikarya</taxon>
        <taxon>Ascomycota</taxon>
        <taxon>Pezizomycotina</taxon>
        <taxon>Leotiomycetes</taxon>
        <taxon>Helotiales</taxon>
        <taxon>Lachnaceae</taxon>
        <taxon>Lachnellula</taxon>
    </lineage>
</organism>
<dbReference type="AlphaFoldDB" id="A0A8T9C0Z2"/>
<sequence length="194" mass="20451">MVAISSFLFGLCATLALASPINPDAETGVAAIEKRSSVTGTNGGYYYQFYDSGSGGKYSNGAGGKYTVSWSGSDDIVAGKGWSTGAARSITFSGSFSGPIYFSVYGWFTNPLVDDGSTYEVYEGTRSNAPSIQGTSTFKQYWSIRTSHRVSGTVTVGNHWNEWKKLGLPLGTPNYQIVATEAFSGSGTATITVG</sequence>
<feature type="signal peptide" evidence="11">
    <location>
        <begin position="1"/>
        <end position="18"/>
    </location>
</feature>
<evidence type="ECO:0000313" key="14">
    <source>
        <dbReference type="Proteomes" id="UP000469558"/>
    </source>
</evidence>
<evidence type="ECO:0000256" key="9">
    <source>
        <dbReference type="ARBA" id="ARBA00023326"/>
    </source>
</evidence>
<dbReference type="GO" id="GO:0031176">
    <property type="term" value="F:endo-1,4-beta-xylanase activity"/>
    <property type="evidence" value="ECO:0007669"/>
    <property type="project" value="UniProtKB-EC"/>
</dbReference>
<dbReference type="InterPro" id="IPR033123">
    <property type="entry name" value="GH11_dom"/>
</dbReference>
<keyword evidence="9" id="KW-0624">Polysaccharide degradation</keyword>
<dbReference type="InterPro" id="IPR013320">
    <property type="entry name" value="ConA-like_dom_sf"/>
</dbReference>
<evidence type="ECO:0000256" key="4">
    <source>
        <dbReference type="ARBA" id="ARBA00012590"/>
    </source>
</evidence>
<dbReference type="PANTHER" id="PTHR46828">
    <property type="entry name" value="ENDO-1,4-BETA-XYLANASE A-RELATED"/>
    <property type="match status" value="1"/>
</dbReference>
<dbReference type="Pfam" id="PF00457">
    <property type="entry name" value="Glyco_hydro_11"/>
    <property type="match status" value="2"/>
</dbReference>
<dbReference type="InterPro" id="IPR001137">
    <property type="entry name" value="Glyco_hydro_11"/>
</dbReference>
<dbReference type="OrthoDB" id="2115822at2759"/>